<gene>
    <name evidence="3" type="ORF">FHR80_004526</name>
</gene>
<dbReference type="EMBL" id="JACHVX010000012">
    <property type="protein sequence ID" value="MBB2925579.1"/>
    <property type="molecule type" value="Genomic_DNA"/>
</dbReference>
<dbReference type="RefSeq" id="WP_183298287.1">
    <property type="nucleotide sequence ID" value="NZ_JACHVX010000012.1"/>
</dbReference>
<reference evidence="3 4" key="1">
    <citation type="submission" date="2020-08" db="EMBL/GenBank/DDBJ databases">
        <title>The Agave Microbiome: Exploring the role of microbial communities in plant adaptations to desert environments.</title>
        <authorList>
            <person name="Partida-Martinez L.P."/>
        </authorList>
    </citation>
    <scope>NUCLEOTIDE SEQUENCE [LARGE SCALE GENOMIC DNA]</scope>
    <source>
        <strain evidence="3 4">RAS26</strain>
    </source>
</reference>
<dbReference type="AlphaFoldDB" id="A0A7W4UKI1"/>
<evidence type="ECO:0000259" key="2">
    <source>
        <dbReference type="PROSITE" id="PS50006"/>
    </source>
</evidence>
<evidence type="ECO:0000313" key="4">
    <source>
        <dbReference type="Proteomes" id="UP000518206"/>
    </source>
</evidence>
<dbReference type="InterPro" id="IPR008984">
    <property type="entry name" value="SMAD_FHA_dom_sf"/>
</dbReference>
<evidence type="ECO:0000256" key="1">
    <source>
        <dbReference type="ARBA" id="ARBA00022553"/>
    </source>
</evidence>
<accession>A0A7W4UKI1</accession>
<sequence>MTAVPDFPRVTVTIHPDASGEVTIQGISHPIPARADIRAARQAALGMVTLRAAIALGRPVRVTAHDPDGTWPLIVHPDGHVTAADIDHSPAGPASDRTFRLRTRDGRTSEPTRSALIGRNPQPAEGETVQTLFAIYDTGRQVSKTHARLDIDDRGSVTVTDRDSTNGTAIRLHGTRRPLRAGASLVLPHEATLLLGDLELVVELESPSEE</sequence>
<organism evidence="3 4">
    <name type="scientific">Cellulomonas cellasea</name>
    <dbReference type="NCBI Taxonomy" id="43670"/>
    <lineage>
        <taxon>Bacteria</taxon>
        <taxon>Bacillati</taxon>
        <taxon>Actinomycetota</taxon>
        <taxon>Actinomycetes</taxon>
        <taxon>Micrococcales</taxon>
        <taxon>Cellulomonadaceae</taxon>
        <taxon>Cellulomonas</taxon>
    </lineage>
</organism>
<dbReference type="InterPro" id="IPR000253">
    <property type="entry name" value="FHA_dom"/>
</dbReference>
<dbReference type="CDD" id="cd00060">
    <property type="entry name" value="FHA"/>
    <property type="match status" value="1"/>
</dbReference>
<dbReference type="Pfam" id="PF00498">
    <property type="entry name" value="FHA"/>
    <property type="match status" value="1"/>
</dbReference>
<feature type="domain" description="FHA" evidence="2">
    <location>
        <begin position="115"/>
        <end position="170"/>
    </location>
</feature>
<reference evidence="3 4" key="2">
    <citation type="submission" date="2020-08" db="EMBL/GenBank/DDBJ databases">
        <authorList>
            <person name="Partida-Martinez L."/>
            <person name="Huntemann M."/>
            <person name="Clum A."/>
            <person name="Wang J."/>
            <person name="Palaniappan K."/>
            <person name="Ritter S."/>
            <person name="Chen I.-M."/>
            <person name="Stamatis D."/>
            <person name="Reddy T."/>
            <person name="O'Malley R."/>
            <person name="Daum C."/>
            <person name="Shapiro N."/>
            <person name="Ivanova N."/>
            <person name="Kyrpides N."/>
            <person name="Woyke T."/>
        </authorList>
    </citation>
    <scope>NUCLEOTIDE SEQUENCE [LARGE SCALE GENOMIC DNA]</scope>
    <source>
        <strain evidence="3 4">RAS26</strain>
    </source>
</reference>
<proteinExistence type="predicted"/>
<dbReference type="Gene3D" id="2.60.200.20">
    <property type="match status" value="1"/>
</dbReference>
<keyword evidence="1" id="KW-0597">Phosphoprotein</keyword>
<protein>
    <recommendedName>
        <fullName evidence="2">FHA domain-containing protein</fullName>
    </recommendedName>
</protein>
<dbReference type="SUPFAM" id="SSF49879">
    <property type="entry name" value="SMAD/FHA domain"/>
    <property type="match status" value="1"/>
</dbReference>
<name>A0A7W4UKI1_9CELL</name>
<dbReference type="PROSITE" id="PS50006">
    <property type="entry name" value="FHA_DOMAIN"/>
    <property type="match status" value="1"/>
</dbReference>
<dbReference type="Proteomes" id="UP000518206">
    <property type="component" value="Unassembled WGS sequence"/>
</dbReference>
<evidence type="ECO:0000313" key="3">
    <source>
        <dbReference type="EMBL" id="MBB2925579.1"/>
    </source>
</evidence>
<comment type="caution">
    <text evidence="3">The sequence shown here is derived from an EMBL/GenBank/DDBJ whole genome shotgun (WGS) entry which is preliminary data.</text>
</comment>